<dbReference type="Gene3D" id="1.25.40.10">
    <property type="entry name" value="Tetratricopeptide repeat domain"/>
    <property type="match status" value="1"/>
</dbReference>
<name>A0ABN6ENJ8_9BACT</name>
<organism evidence="2 3">
    <name type="scientific">Pseudodesulfovibrio sediminis</name>
    <dbReference type="NCBI Taxonomy" id="2810563"/>
    <lineage>
        <taxon>Bacteria</taxon>
        <taxon>Pseudomonadati</taxon>
        <taxon>Thermodesulfobacteriota</taxon>
        <taxon>Desulfovibrionia</taxon>
        <taxon>Desulfovibrionales</taxon>
        <taxon>Desulfovibrionaceae</taxon>
    </lineage>
</organism>
<dbReference type="RefSeq" id="WP_229594529.1">
    <property type="nucleotide sequence ID" value="NZ_AP024485.1"/>
</dbReference>
<gene>
    <name evidence="2" type="ORF">PSDVSF_10640</name>
</gene>
<dbReference type="InterPro" id="IPR019734">
    <property type="entry name" value="TPR_rpt"/>
</dbReference>
<evidence type="ECO:0000313" key="2">
    <source>
        <dbReference type="EMBL" id="BCS87822.1"/>
    </source>
</evidence>
<dbReference type="PROSITE" id="PS50005">
    <property type="entry name" value="TPR"/>
    <property type="match status" value="1"/>
</dbReference>
<evidence type="ECO:0008006" key="4">
    <source>
        <dbReference type="Google" id="ProtNLM"/>
    </source>
</evidence>
<dbReference type="Proteomes" id="UP001053296">
    <property type="component" value="Chromosome"/>
</dbReference>
<keyword evidence="3" id="KW-1185">Reference proteome</keyword>
<dbReference type="SMART" id="SM00028">
    <property type="entry name" value="TPR"/>
    <property type="match status" value="2"/>
</dbReference>
<evidence type="ECO:0000256" key="1">
    <source>
        <dbReference type="PROSITE-ProRule" id="PRU00339"/>
    </source>
</evidence>
<feature type="repeat" description="TPR" evidence="1">
    <location>
        <begin position="70"/>
        <end position="103"/>
    </location>
</feature>
<keyword evidence="1" id="KW-0802">TPR repeat</keyword>
<evidence type="ECO:0000313" key="3">
    <source>
        <dbReference type="Proteomes" id="UP001053296"/>
    </source>
</evidence>
<proteinExistence type="predicted"/>
<reference evidence="2" key="1">
    <citation type="journal article" date="2022" name="Arch. Microbiol.">
        <title>Pseudodesulfovibrio sediminis sp. nov., a mesophilic and neutrophilic sulfate-reducing bacterium isolated from sediment of a brackish lake.</title>
        <authorList>
            <person name="Takahashi A."/>
            <person name="Kojima H."/>
            <person name="Watanabe M."/>
            <person name="Fukui M."/>
        </authorList>
    </citation>
    <scope>NUCLEOTIDE SEQUENCE</scope>
    <source>
        <strain evidence="2">SF6</strain>
    </source>
</reference>
<accession>A0ABN6ENJ8</accession>
<sequence>MAEKKIDKSRRNFLFGAVRRYKKESLDQPVAATAECVATIKTANALYVDGAWEEARLKYKECLQSDQNDADVRYRLGVCSYKVGKYIQAKLEFERALRIDRTYKDAFLYLGLTMVRLEKPEKALALWKQYFNPLAIPVQRELNLQIGLIEEGVGDSPQTIAEAVEAAITESGDTVG</sequence>
<dbReference type="SUPFAM" id="SSF48452">
    <property type="entry name" value="TPR-like"/>
    <property type="match status" value="1"/>
</dbReference>
<dbReference type="EMBL" id="AP024485">
    <property type="protein sequence ID" value="BCS87822.1"/>
    <property type="molecule type" value="Genomic_DNA"/>
</dbReference>
<protein>
    <recommendedName>
        <fullName evidence="4">Tetratricopeptide repeat protein</fullName>
    </recommendedName>
</protein>
<dbReference type="InterPro" id="IPR011990">
    <property type="entry name" value="TPR-like_helical_dom_sf"/>
</dbReference>